<dbReference type="Proteomes" id="UP000053370">
    <property type="component" value="Unassembled WGS sequence"/>
</dbReference>
<sequence>MQKKLILVFFILLFIVTNRSDVYETRVVHADSDVSLLDSSDSFDIVNASDQNYSKSPKYWSEWPILPSNISEQMKELYWRGIQQGNDPHAFSVVGDCQSNPQIFMGKFDSEVDPLDEKFRNLMDTIENFHGSFNRMSVTVRDGQSVASVLSPEWADPERCDADESPIVCEFRLHKPSIVFINLGTNWNSGNESAHADYLREIIRFVLDHGAVPILSSKGDNQEGGHRINRATAEVAEEFGVPFWNFWRTLHDLPGKGIDDTRPGGYLTAEGWNRHSYSGLQALDAVWKALSK</sequence>
<organism evidence="1">
    <name type="scientific">Flexilinea flocculi</name>
    <dbReference type="NCBI Taxonomy" id="1678840"/>
    <lineage>
        <taxon>Bacteria</taxon>
        <taxon>Bacillati</taxon>
        <taxon>Chloroflexota</taxon>
        <taxon>Anaerolineae</taxon>
        <taxon>Anaerolineales</taxon>
        <taxon>Anaerolineaceae</taxon>
        <taxon>Flexilinea</taxon>
    </lineage>
</organism>
<keyword evidence="2" id="KW-1185">Reference proteome</keyword>
<dbReference type="AlphaFoldDB" id="A0A0K8PBS1"/>
<dbReference type="SUPFAM" id="SSF52266">
    <property type="entry name" value="SGNH hydrolase"/>
    <property type="match status" value="1"/>
</dbReference>
<evidence type="ECO:0000313" key="2">
    <source>
        <dbReference type="Proteomes" id="UP000053370"/>
    </source>
</evidence>
<reference evidence="1" key="1">
    <citation type="journal article" date="2015" name="Genome Announc.">
        <title>Draft Genome Sequence of Anaerolineae Strain TC1, a Novel Isolate from a Methanogenic Wastewater Treatment System.</title>
        <authorList>
            <person name="Matsuura N."/>
            <person name="Tourlousse D.M."/>
            <person name="Sun L."/>
            <person name="Toyonaga M."/>
            <person name="Kuroda K."/>
            <person name="Ohashi A."/>
            <person name="Cruz R."/>
            <person name="Yamaguchi T."/>
            <person name="Sekiguchi Y."/>
        </authorList>
    </citation>
    <scope>NUCLEOTIDE SEQUENCE [LARGE SCALE GENOMIC DNA]</scope>
    <source>
        <strain evidence="1">TC1</strain>
    </source>
</reference>
<proteinExistence type="predicted"/>
<protein>
    <recommendedName>
        <fullName evidence="3">SGNH/GDSL hydrolase family protein</fullName>
    </recommendedName>
</protein>
<accession>A0A0K8PBS1</accession>
<gene>
    <name evidence="1" type="ORF">ATC1_12508</name>
</gene>
<dbReference type="Gene3D" id="3.40.50.1110">
    <property type="entry name" value="SGNH hydrolase"/>
    <property type="match status" value="1"/>
</dbReference>
<name>A0A0K8PBS1_9CHLR</name>
<dbReference type="InterPro" id="IPR036514">
    <property type="entry name" value="SGNH_hydro_sf"/>
</dbReference>
<dbReference type="EMBL" id="DF968180">
    <property type="protein sequence ID" value="GAP39969.1"/>
    <property type="molecule type" value="Genomic_DNA"/>
</dbReference>
<evidence type="ECO:0000313" key="1">
    <source>
        <dbReference type="EMBL" id="GAP39969.1"/>
    </source>
</evidence>
<evidence type="ECO:0008006" key="3">
    <source>
        <dbReference type="Google" id="ProtNLM"/>
    </source>
</evidence>